<dbReference type="EMBL" id="LSRX01000093">
    <property type="protein sequence ID" value="OLQ09640.1"/>
    <property type="molecule type" value="Genomic_DNA"/>
</dbReference>
<gene>
    <name evidence="4" type="primary">ubiE</name>
    <name evidence="4" type="ORF">AK812_SmicGene6705</name>
</gene>
<evidence type="ECO:0000313" key="4">
    <source>
        <dbReference type="EMBL" id="OLQ09640.1"/>
    </source>
</evidence>
<dbReference type="GO" id="GO:0032259">
    <property type="term" value="P:methylation"/>
    <property type="evidence" value="ECO:0007669"/>
    <property type="project" value="UniProtKB-KW"/>
</dbReference>
<feature type="domain" description="Methyltransferase type 11" evidence="3">
    <location>
        <begin position="49"/>
        <end position="141"/>
    </location>
</feature>
<evidence type="ECO:0000259" key="3">
    <source>
        <dbReference type="Pfam" id="PF08241"/>
    </source>
</evidence>
<protein>
    <submittedName>
        <fullName evidence="4">Ubiquinone/menaquinone biosynthesis C-methyltransferase UbiE</fullName>
    </submittedName>
</protein>
<feature type="region of interest" description="Disordered" evidence="1">
    <location>
        <begin position="293"/>
        <end position="338"/>
    </location>
</feature>
<keyword evidence="2" id="KW-0732">Signal</keyword>
<dbReference type="PANTHER" id="PTHR42912:SF93">
    <property type="entry name" value="N6-ADENOSINE-METHYLTRANSFERASE TMT1A"/>
    <property type="match status" value="1"/>
</dbReference>
<keyword evidence="4" id="KW-0808">Transferase</keyword>
<feature type="compositionally biased region" description="Basic residues" evidence="1">
    <location>
        <begin position="311"/>
        <end position="326"/>
    </location>
</feature>
<name>A0A1Q9EQE6_SYMMI</name>
<keyword evidence="4" id="KW-0830">Ubiquinone</keyword>
<dbReference type="Pfam" id="PF08241">
    <property type="entry name" value="Methyltransf_11"/>
    <property type="match status" value="1"/>
</dbReference>
<dbReference type="Gene3D" id="3.40.50.150">
    <property type="entry name" value="Vaccinia Virus protein VP39"/>
    <property type="match status" value="1"/>
</dbReference>
<dbReference type="AlphaFoldDB" id="A0A1Q9EQE6"/>
<dbReference type="Proteomes" id="UP000186817">
    <property type="component" value="Unassembled WGS sequence"/>
</dbReference>
<dbReference type="GO" id="GO:0008757">
    <property type="term" value="F:S-adenosylmethionine-dependent methyltransferase activity"/>
    <property type="evidence" value="ECO:0007669"/>
    <property type="project" value="InterPro"/>
</dbReference>
<dbReference type="InterPro" id="IPR013216">
    <property type="entry name" value="Methyltransf_11"/>
</dbReference>
<keyword evidence="5" id="KW-1185">Reference proteome</keyword>
<organism evidence="4 5">
    <name type="scientific">Symbiodinium microadriaticum</name>
    <name type="common">Dinoflagellate</name>
    <name type="synonym">Zooxanthella microadriatica</name>
    <dbReference type="NCBI Taxonomy" id="2951"/>
    <lineage>
        <taxon>Eukaryota</taxon>
        <taxon>Sar</taxon>
        <taxon>Alveolata</taxon>
        <taxon>Dinophyceae</taxon>
        <taxon>Suessiales</taxon>
        <taxon>Symbiodiniaceae</taxon>
        <taxon>Symbiodinium</taxon>
    </lineage>
</organism>
<feature type="signal peptide" evidence="2">
    <location>
        <begin position="1"/>
        <end position="19"/>
    </location>
</feature>
<dbReference type="InterPro" id="IPR050508">
    <property type="entry name" value="Methyltransf_Superfamily"/>
</dbReference>
<dbReference type="PANTHER" id="PTHR42912">
    <property type="entry name" value="METHYLTRANSFERASE"/>
    <property type="match status" value="1"/>
</dbReference>
<reference evidence="4 5" key="1">
    <citation type="submission" date="2016-02" db="EMBL/GenBank/DDBJ databases">
        <title>Genome analysis of coral dinoflagellate symbionts highlights evolutionary adaptations to a symbiotic lifestyle.</title>
        <authorList>
            <person name="Aranda M."/>
            <person name="Li Y."/>
            <person name="Liew Y.J."/>
            <person name="Baumgarten S."/>
            <person name="Simakov O."/>
            <person name="Wilson M."/>
            <person name="Piel J."/>
            <person name="Ashoor H."/>
            <person name="Bougouffa S."/>
            <person name="Bajic V.B."/>
            <person name="Ryu T."/>
            <person name="Ravasi T."/>
            <person name="Bayer T."/>
            <person name="Micklem G."/>
            <person name="Kim H."/>
            <person name="Bhak J."/>
            <person name="Lajeunesse T.C."/>
            <person name="Voolstra C.R."/>
        </authorList>
    </citation>
    <scope>NUCLEOTIDE SEQUENCE [LARGE SCALE GENOMIC DNA]</scope>
    <source>
        <strain evidence="4 5">CCMP2467</strain>
    </source>
</reference>
<evidence type="ECO:0000313" key="5">
    <source>
        <dbReference type="Proteomes" id="UP000186817"/>
    </source>
</evidence>
<dbReference type="CDD" id="cd02440">
    <property type="entry name" value="AdoMet_MTases"/>
    <property type="match status" value="1"/>
</dbReference>
<comment type="caution">
    <text evidence="4">The sequence shown here is derived from an EMBL/GenBank/DDBJ whole genome shotgun (WGS) entry which is preliminary data.</text>
</comment>
<proteinExistence type="predicted"/>
<sequence length="509" mass="55900">MVSLLLWWLSLIPSGAIDANIYEKLFLVNWPMFEKITEKIVQEKAVDVLDLGTGPGQPALLIAQALPKARVHATDLQEAMISKARKRAKGVGNVDFSVASADDLSAFKPKSFDAVSMSYVLMFVQDKVKALREIGRVLRGGRHAFISVWEKMPFFTLAVDSYTALAGSEPDRLPVNPLSLAQDRAVEDLVEATNGLLEVKAVEQVSYPMLLGTADETCEAAMIIVGMLLEQLEKQGKPDPKKQFCTLYLQKLQEAGMKTVKGTYEVSGSIAKLFTLEKPEKFASEVLSLEQLTSEEEPAEADSAKDAKAARRERKKALKAERRARRAQSPEERSAAKRKPCTLCQRPVDLLVRCRIDISQKWHMLCGRCWKKASGGVPDGDASHPHYRYGGLWKNRSAKVTTPSFSGAVKAKAEEDFDSAELLLQEAYKGGSVQHLERCSGRLRFVAESEVIEPCLVTIPEIAATAGTEPPGTAHADQVPAEQAHCGKTAVTEVECRMEGSHKPKPPSL</sequence>
<evidence type="ECO:0000256" key="2">
    <source>
        <dbReference type="SAM" id="SignalP"/>
    </source>
</evidence>
<dbReference type="OrthoDB" id="6329284at2759"/>
<keyword evidence="4" id="KW-0489">Methyltransferase</keyword>
<dbReference type="InterPro" id="IPR029063">
    <property type="entry name" value="SAM-dependent_MTases_sf"/>
</dbReference>
<feature type="chain" id="PRO_5012503165" evidence="2">
    <location>
        <begin position="20"/>
        <end position="509"/>
    </location>
</feature>
<accession>A0A1Q9EQE6</accession>
<evidence type="ECO:0000256" key="1">
    <source>
        <dbReference type="SAM" id="MobiDB-lite"/>
    </source>
</evidence>
<dbReference type="SUPFAM" id="SSF53335">
    <property type="entry name" value="S-adenosyl-L-methionine-dependent methyltransferases"/>
    <property type="match status" value="1"/>
</dbReference>